<comment type="catalytic activity">
    <reaction evidence="9 11">
        <text>dTMP + ATP = dTDP + ADP</text>
        <dbReference type="Rhea" id="RHEA:13517"/>
        <dbReference type="ChEBI" id="CHEBI:30616"/>
        <dbReference type="ChEBI" id="CHEBI:58369"/>
        <dbReference type="ChEBI" id="CHEBI:63528"/>
        <dbReference type="ChEBI" id="CHEBI:456216"/>
        <dbReference type="EC" id="2.7.4.9"/>
    </reaction>
</comment>
<comment type="function">
    <text evidence="10 11">Phosphorylation of dTMP to form dTDP in both de novo and salvage pathways of dTTP synthesis.</text>
</comment>
<organism evidence="13 14">
    <name type="scientific">candidate division TA06 bacterium 34_109</name>
    <dbReference type="NCBI Taxonomy" id="1635277"/>
    <lineage>
        <taxon>Bacteria</taxon>
        <taxon>Bacteria division TA06</taxon>
    </lineage>
</organism>
<dbReference type="PANTHER" id="PTHR10344:SF4">
    <property type="entry name" value="UMP-CMP KINASE 2, MITOCHONDRIAL"/>
    <property type="match status" value="1"/>
</dbReference>
<dbReference type="FunFam" id="3.40.50.300:FF:000225">
    <property type="entry name" value="Thymidylate kinase"/>
    <property type="match status" value="1"/>
</dbReference>
<dbReference type="InterPro" id="IPR018095">
    <property type="entry name" value="Thymidylate_kin_CS"/>
</dbReference>
<evidence type="ECO:0000313" key="13">
    <source>
        <dbReference type="EMBL" id="KUK87128.1"/>
    </source>
</evidence>
<keyword evidence="6 11" id="KW-0547">Nucleotide-binding</keyword>
<protein>
    <recommendedName>
        <fullName evidence="3 11">Thymidylate kinase</fullName>
        <ecNumber evidence="2 11">2.7.4.9</ecNumber>
    </recommendedName>
    <alternativeName>
        <fullName evidence="11">dTMP kinase</fullName>
    </alternativeName>
</protein>
<dbReference type="SUPFAM" id="SSF52540">
    <property type="entry name" value="P-loop containing nucleoside triphosphate hydrolases"/>
    <property type="match status" value="1"/>
</dbReference>
<dbReference type="GO" id="GO:0004798">
    <property type="term" value="F:dTMP kinase activity"/>
    <property type="evidence" value="ECO:0007669"/>
    <property type="project" value="UniProtKB-UniRule"/>
</dbReference>
<dbReference type="GO" id="GO:0005524">
    <property type="term" value="F:ATP binding"/>
    <property type="evidence" value="ECO:0007669"/>
    <property type="project" value="UniProtKB-UniRule"/>
</dbReference>
<keyword evidence="4 11" id="KW-0808">Transferase</keyword>
<dbReference type="Gene3D" id="3.40.50.300">
    <property type="entry name" value="P-loop containing nucleotide triphosphate hydrolases"/>
    <property type="match status" value="1"/>
</dbReference>
<evidence type="ECO:0000256" key="6">
    <source>
        <dbReference type="ARBA" id="ARBA00022741"/>
    </source>
</evidence>
<comment type="caution">
    <text evidence="13">The sequence shown here is derived from an EMBL/GenBank/DDBJ whole genome shotgun (WGS) entry which is preliminary data.</text>
</comment>
<feature type="binding site" evidence="11">
    <location>
        <begin position="10"/>
        <end position="17"/>
    </location>
    <ligand>
        <name>ATP</name>
        <dbReference type="ChEBI" id="CHEBI:30616"/>
    </ligand>
</feature>
<gene>
    <name evidence="11" type="primary">tmk</name>
    <name evidence="13" type="ORF">XE03_0924</name>
</gene>
<dbReference type="InterPro" id="IPR018094">
    <property type="entry name" value="Thymidylate_kinase"/>
</dbReference>
<evidence type="ECO:0000256" key="9">
    <source>
        <dbReference type="ARBA" id="ARBA00048743"/>
    </source>
</evidence>
<accession>A0A101I1W7</accession>
<dbReference type="NCBIfam" id="TIGR00041">
    <property type="entry name" value="DTMP_kinase"/>
    <property type="match status" value="1"/>
</dbReference>
<dbReference type="GO" id="GO:0006227">
    <property type="term" value="P:dUDP biosynthetic process"/>
    <property type="evidence" value="ECO:0007669"/>
    <property type="project" value="TreeGrafter"/>
</dbReference>
<dbReference type="Pfam" id="PF02223">
    <property type="entry name" value="Thymidylate_kin"/>
    <property type="match status" value="1"/>
</dbReference>
<dbReference type="PROSITE" id="PS01331">
    <property type="entry name" value="THYMIDYLATE_KINASE"/>
    <property type="match status" value="1"/>
</dbReference>
<dbReference type="InterPro" id="IPR039430">
    <property type="entry name" value="Thymidylate_kin-like_dom"/>
</dbReference>
<keyword evidence="5 11" id="KW-0545">Nucleotide biosynthesis</keyword>
<dbReference type="InterPro" id="IPR027417">
    <property type="entry name" value="P-loop_NTPase"/>
</dbReference>
<dbReference type="GO" id="GO:0006235">
    <property type="term" value="P:dTTP biosynthetic process"/>
    <property type="evidence" value="ECO:0007669"/>
    <property type="project" value="UniProtKB-UniRule"/>
</dbReference>
<evidence type="ECO:0000256" key="8">
    <source>
        <dbReference type="ARBA" id="ARBA00022840"/>
    </source>
</evidence>
<evidence type="ECO:0000256" key="5">
    <source>
        <dbReference type="ARBA" id="ARBA00022727"/>
    </source>
</evidence>
<dbReference type="PANTHER" id="PTHR10344">
    <property type="entry name" value="THYMIDYLATE KINASE"/>
    <property type="match status" value="1"/>
</dbReference>
<evidence type="ECO:0000256" key="3">
    <source>
        <dbReference type="ARBA" id="ARBA00017144"/>
    </source>
</evidence>
<proteinExistence type="inferred from homology"/>
<comment type="similarity">
    <text evidence="1 11">Belongs to the thymidylate kinase family.</text>
</comment>
<keyword evidence="8 11" id="KW-0067">ATP-binding</keyword>
<evidence type="ECO:0000256" key="4">
    <source>
        <dbReference type="ARBA" id="ARBA00022679"/>
    </source>
</evidence>
<evidence type="ECO:0000313" key="14">
    <source>
        <dbReference type="Proteomes" id="UP000053467"/>
    </source>
</evidence>
<evidence type="ECO:0000256" key="7">
    <source>
        <dbReference type="ARBA" id="ARBA00022777"/>
    </source>
</evidence>
<evidence type="ECO:0000256" key="11">
    <source>
        <dbReference type="HAMAP-Rule" id="MF_00165"/>
    </source>
</evidence>
<dbReference type="CDD" id="cd01672">
    <property type="entry name" value="TMPK"/>
    <property type="match status" value="1"/>
</dbReference>
<reference evidence="14" key="1">
    <citation type="journal article" date="2015" name="MBio">
        <title>Genome-Resolved Metagenomic Analysis Reveals Roles for Candidate Phyla and Other Microbial Community Members in Biogeochemical Transformations in Oil Reservoirs.</title>
        <authorList>
            <person name="Hu P."/>
            <person name="Tom L."/>
            <person name="Singh A."/>
            <person name="Thomas B.C."/>
            <person name="Baker B.J."/>
            <person name="Piceno Y.M."/>
            <person name="Andersen G.L."/>
            <person name="Banfield J.F."/>
        </authorList>
    </citation>
    <scope>NUCLEOTIDE SEQUENCE [LARGE SCALE GENOMIC DNA]</scope>
</reference>
<feature type="domain" description="Thymidylate kinase-like" evidence="12">
    <location>
        <begin position="8"/>
        <end position="197"/>
    </location>
</feature>
<dbReference type="Proteomes" id="UP000053467">
    <property type="component" value="Unassembled WGS sequence"/>
</dbReference>
<evidence type="ECO:0000256" key="2">
    <source>
        <dbReference type="ARBA" id="ARBA00012980"/>
    </source>
</evidence>
<dbReference type="EC" id="2.7.4.9" evidence="2 11"/>
<dbReference type="GO" id="GO:0006233">
    <property type="term" value="P:dTDP biosynthetic process"/>
    <property type="evidence" value="ECO:0007669"/>
    <property type="project" value="InterPro"/>
</dbReference>
<keyword evidence="7 11" id="KW-0418">Kinase</keyword>
<name>A0A101I1W7_UNCT6</name>
<dbReference type="EMBL" id="LGGX01000007">
    <property type="protein sequence ID" value="KUK87128.1"/>
    <property type="molecule type" value="Genomic_DNA"/>
</dbReference>
<dbReference type="GO" id="GO:0005829">
    <property type="term" value="C:cytosol"/>
    <property type="evidence" value="ECO:0007669"/>
    <property type="project" value="TreeGrafter"/>
</dbReference>
<evidence type="ECO:0000256" key="10">
    <source>
        <dbReference type="ARBA" id="ARBA00057735"/>
    </source>
</evidence>
<dbReference type="AlphaFoldDB" id="A0A101I1W7"/>
<dbReference type="HAMAP" id="MF_00165">
    <property type="entry name" value="Thymidylate_kinase"/>
    <property type="match status" value="1"/>
</dbReference>
<evidence type="ECO:0000259" key="12">
    <source>
        <dbReference type="Pfam" id="PF02223"/>
    </source>
</evidence>
<dbReference type="PATRIC" id="fig|1635277.3.peg.697"/>
<sequence>MEGLFITFEGVEGCGKTTQAKLLYEFLRQKNIECVLTHEPGGTRISEKIREILLDSENGEMVYLTELFLYLASRSQHTFEKIMPSLKSGKVVICDRYFDSTLAYQGEGRNIPKQKVIEINNFATGGLIPHLTFLIDIDVEKGIERIRERKGFDRMEGQNTEFHKRVRGAFLSLARENKERFRIIDGSKSIELIHKEIVNIVLNFI</sequence>
<evidence type="ECO:0000256" key="1">
    <source>
        <dbReference type="ARBA" id="ARBA00009776"/>
    </source>
</evidence>